<accession>A0A811MUH2</accession>
<protein>
    <submittedName>
        <fullName evidence="2">Uncharacterized protein</fullName>
    </submittedName>
</protein>
<organism evidence="2 3">
    <name type="scientific">Miscanthus lutarioriparius</name>
    <dbReference type="NCBI Taxonomy" id="422564"/>
    <lineage>
        <taxon>Eukaryota</taxon>
        <taxon>Viridiplantae</taxon>
        <taxon>Streptophyta</taxon>
        <taxon>Embryophyta</taxon>
        <taxon>Tracheophyta</taxon>
        <taxon>Spermatophyta</taxon>
        <taxon>Magnoliopsida</taxon>
        <taxon>Liliopsida</taxon>
        <taxon>Poales</taxon>
        <taxon>Poaceae</taxon>
        <taxon>PACMAD clade</taxon>
        <taxon>Panicoideae</taxon>
        <taxon>Andropogonodae</taxon>
        <taxon>Andropogoneae</taxon>
        <taxon>Saccharinae</taxon>
        <taxon>Miscanthus</taxon>
    </lineage>
</organism>
<name>A0A811MUH2_9POAL</name>
<dbReference type="Proteomes" id="UP000604825">
    <property type="component" value="Unassembled WGS sequence"/>
</dbReference>
<feature type="compositionally biased region" description="Polar residues" evidence="1">
    <location>
        <begin position="1"/>
        <end position="16"/>
    </location>
</feature>
<evidence type="ECO:0000313" key="3">
    <source>
        <dbReference type="Proteomes" id="UP000604825"/>
    </source>
</evidence>
<feature type="region of interest" description="Disordered" evidence="1">
    <location>
        <begin position="1"/>
        <end position="40"/>
    </location>
</feature>
<comment type="caution">
    <text evidence="2">The sequence shown here is derived from an EMBL/GenBank/DDBJ whole genome shotgun (WGS) entry which is preliminary data.</text>
</comment>
<evidence type="ECO:0000313" key="2">
    <source>
        <dbReference type="EMBL" id="CAD6210974.1"/>
    </source>
</evidence>
<reference evidence="2" key="1">
    <citation type="submission" date="2020-10" db="EMBL/GenBank/DDBJ databases">
        <authorList>
            <person name="Han B."/>
            <person name="Lu T."/>
            <person name="Zhao Q."/>
            <person name="Huang X."/>
            <person name="Zhao Y."/>
        </authorList>
    </citation>
    <scope>NUCLEOTIDE SEQUENCE</scope>
</reference>
<dbReference type="EMBL" id="CAJGYO010000002">
    <property type="protein sequence ID" value="CAD6210974.1"/>
    <property type="molecule type" value="Genomic_DNA"/>
</dbReference>
<evidence type="ECO:0000256" key="1">
    <source>
        <dbReference type="SAM" id="MobiDB-lite"/>
    </source>
</evidence>
<proteinExistence type="predicted"/>
<sequence>MAAGRASSNPGESSNAPAVEDTAELERATATTRQARSDDFDSPGTRFQTFVLLNYRCPVVRPLCFLLVPPVDLWISQSNGGSSAPPALVSNALSYHFCGPLEAFRVTPCSAFLFSISVATESVKNHLCRIGVIAIQGIIFHLHPDAAAARSFLDFLRRPGNGVPISKFESSTVAFSDNGQSPRPIPAPQPSLGNGALGAEQPNVTLKPGQEVGNLGAFAQSIFSAPVSGRFDSCHQPDGPSPMHSLIEDIPIPHFPRINAETSHRPLPPLSTTTVGAATAVKILTTDGEQGADSPPAHDWNRPPALHLTSPVQFEAPRYHAYRGYEMAGAQLNGMIKH</sequence>
<dbReference type="AlphaFoldDB" id="A0A811MUH2"/>
<gene>
    <name evidence="2" type="ORF">NCGR_LOCUS7006</name>
</gene>
<keyword evidence="3" id="KW-1185">Reference proteome</keyword>